<dbReference type="AlphaFoldDB" id="A0A2T3LEE1"/>
<evidence type="ECO:0000313" key="2">
    <source>
        <dbReference type="Proteomes" id="UP000241803"/>
    </source>
</evidence>
<evidence type="ECO:0000313" key="1">
    <source>
        <dbReference type="EMBL" id="PSV49747.1"/>
    </source>
</evidence>
<comment type="caution">
    <text evidence="1">The sequence shown here is derived from an EMBL/GenBank/DDBJ whole genome shotgun (WGS) entry which is preliminary data.</text>
</comment>
<keyword evidence="2" id="KW-1185">Reference proteome</keyword>
<dbReference type="Proteomes" id="UP000241803">
    <property type="component" value="Unassembled WGS sequence"/>
</dbReference>
<proteinExistence type="predicted"/>
<dbReference type="RefSeq" id="WP_107252364.1">
    <property type="nucleotide sequence ID" value="NZ_PYOC01000001.1"/>
</dbReference>
<organism evidence="1 2">
    <name type="scientific">Photobacterium indicum</name>
    <dbReference type="NCBI Taxonomy" id="81447"/>
    <lineage>
        <taxon>Bacteria</taxon>
        <taxon>Pseudomonadati</taxon>
        <taxon>Pseudomonadota</taxon>
        <taxon>Gammaproteobacteria</taxon>
        <taxon>Vibrionales</taxon>
        <taxon>Vibrionaceae</taxon>
        <taxon>Photobacterium</taxon>
    </lineage>
</organism>
<sequence>MEDDENQHIILNRIRTPDNNILTSRYSHEHVRHTQADGFIYAVGGGTEALYRSHTNDAHLSLYDDAPHEDVREGFFWISRGEGRRKISALRELPTEHIQAILDTQKLAKWRRDIFKAELYFRHKVCRQRSNGNKND</sequence>
<gene>
    <name evidence="1" type="ORF">C9J47_04080</name>
</gene>
<name>A0A2T3LEE1_9GAMM</name>
<reference evidence="1 2" key="1">
    <citation type="submission" date="2018-03" db="EMBL/GenBank/DDBJ databases">
        <title>Whole genome sequencing of Histamine producing bacteria.</title>
        <authorList>
            <person name="Butler K."/>
        </authorList>
    </citation>
    <scope>NUCLEOTIDE SEQUENCE [LARGE SCALE GENOMIC DNA]</scope>
    <source>
        <strain evidence="1 2">ATCC 19614</strain>
    </source>
</reference>
<accession>A0A2T3LEE1</accession>
<dbReference type="EMBL" id="PYOC01000001">
    <property type="protein sequence ID" value="PSV49747.1"/>
    <property type="molecule type" value="Genomic_DNA"/>
</dbReference>
<protein>
    <submittedName>
        <fullName evidence="1">Uncharacterized protein</fullName>
    </submittedName>
</protein>